<accession>A0A1Y3BKF8</accession>
<evidence type="ECO:0000313" key="3">
    <source>
        <dbReference type="Proteomes" id="UP000194236"/>
    </source>
</evidence>
<proteinExistence type="predicted"/>
<dbReference type="EMBL" id="MUJZ01021982">
    <property type="protein sequence ID" value="OTF79655.1"/>
    <property type="molecule type" value="Genomic_DNA"/>
</dbReference>
<feature type="compositionally biased region" description="Polar residues" evidence="1">
    <location>
        <begin position="1"/>
        <end position="11"/>
    </location>
</feature>
<feature type="compositionally biased region" description="Low complexity" evidence="1">
    <location>
        <begin position="12"/>
        <end position="23"/>
    </location>
</feature>
<gene>
    <name evidence="2" type="ORF">BLA29_005358</name>
</gene>
<name>A0A1Y3BKF8_EURMA</name>
<dbReference type="Proteomes" id="UP000194236">
    <property type="component" value="Unassembled WGS sequence"/>
</dbReference>
<protein>
    <submittedName>
        <fullName evidence="2">Uncharacterized protein</fullName>
    </submittedName>
</protein>
<keyword evidence="3" id="KW-1185">Reference proteome</keyword>
<reference evidence="2 3" key="1">
    <citation type="submission" date="2017-03" db="EMBL/GenBank/DDBJ databases">
        <title>Genome Survey of Euroglyphus maynei.</title>
        <authorList>
            <person name="Arlian L.G."/>
            <person name="Morgan M.S."/>
            <person name="Rider S.D."/>
        </authorList>
    </citation>
    <scope>NUCLEOTIDE SEQUENCE [LARGE SCALE GENOMIC DNA]</scope>
    <source>
        <strain evidence="2">Arlian Lab</strain>
        <tissue evidence="2">Whole body</tissue>
    </source>
</reference>
<comment type="caution">
    <text evidence="2">The sequence shown here is derived from an EMBL/GenBank/DDBJ whole genome shotgun (WGS) entry which is preliminary data.</text>
</comment>
<feature type="region of interest" description="Disordered" evidence="1">
    <location>
        <begin position="1"/>
        <end position="29"/>
    </location>
</feature>
<evidence type="ECO:0000256" key="1">
    <source>
        <dbReference type="SAM" id="MobiDB-lite"/>
    </source>
</evidence>
<evidence type="ECO:0000313" key="2">
    <source>
        <dbReference type="EMBL" id="OTF79655.1"/>
    </source>
</evidence>
<organism evidence="2 3">
    <name type="scientific">Euroglyphus maynei</name>
    <name type="common">Mayne's house dust mite</name>
    <dbReference type="NCBI Taxonomy" id="6958"/>
    <lineage>
        <taxon>Eukaryota</taxon>
        <taxon>Metazoa</taxon>
        <taxon>Ecdysozoa</taxon>
        <taxon>Arthropoda</taxon>
        <taxon>Chelicerata</taxon>
        <taxon>Arachnida</taxon>
        <taxon>Acari</taxon>
        <taxon>Acariformes</taxon>
        <taxon>Sarcoptiformes</taxon>
        <taxon>Astigmata</taxon>
        <taxon>Psoroptidia</taxon>
        <taxon>Analgoidea</taxon>
        <taxon>Pyroglyphidae</taxon>
        <taxon>Pyroglyphinae</taxon>
        <taxon>Euroglyphus</taxon>
    </lineage>
</organism>
<sequence length="81" mass="9353">MKNNRINTTSLQPDQHQQQQQQQKPMKSNIELTSLIDVDGDGDRQYQQTLNQKPIRSSRINSADLVGEYSHGKNNFLQKNN</sequence>
<dbReference type="AlphaFoldDB" id="A0A1Y3BKF8"/>